<evidence type="ECO:0000256" key="1">
    <source>
        <dbReference type="SAM" id="MobiDB-lite"/>
    </source>
</evidence>
<protein>
    <submittedName>
        <fullName evidence="2">Uncharacterized protein</fullName>
    </submittedName>
</protein>
<dbReference type="AlphaFoldDB" id="A0A067TDT8"/>
<keyword evidence="3" id="KW-1185">Reference proteome</keyword>
<sequence>MRLLFSSFPSIATFSLILDAFFLFMDAPPFSVSSTPLRHKQNGPNPLAQRHAYSTNF</sequence>
<evidence type="ECO:0000313" key="2">
    <source>
        <dbReference type="EMBL" id="KDR78054.1"/>
    </source>
</evidence>
<organism evidence="2 3">
    <name type="scientific">Galerina marginata (strain CBS 339.88)</name>
    <dbReference type="NCBI Taxonomy" id="685588"/>
    <lineage>
        <taxon>Eukaryota</taxon>
        <taxon>Fungi</taxon>
        <taxon>Dikarya</taxon>
        <taxon>Basidiomycota</taxon>
        <taxon>Agaricomycotina</taxon>
        <taxon>Agaricomycetes</taxon>
        <taxon>Agaricomycetidae</taxon>
        <taxon>Agaricales</taxon>
        <taxon>Agaricineae</taxon>
        <taxon>Strophariaceae</taxon>
        <taxon>Galerina</taxon>
    </lineage>
</organism>
<proteinExistence type="predicted"/>
<evidence type="ECO:0000313" key="3">
    <source>
        <dbReference type="Proteomes" id="UP000027222"/>
    </source>
</evidence>
<dbReference type="EMBL" id="KL142375">
    <property type="protein sequence ID" value="KDR78054.1"/>
    <property type="molecule type" value="Genomic_DNA"/>
</dbReference>
<dbReference type="Proteomes" id="UP000027222">
    <property type="component" value="Unassembled WGS sequence"/>
</dbReference>
<feature type="region of interest" description="Disordered" evidence="1">
    <location>
        <begin position="35"/>
        <end position="57"/>
    </location>
</feature>
<gene>
    <name evidence="2" type="ORF">GALMADRAFT_1299145</name>
</gene>
<reference evidence="3" key="1">
    <citation type="journal article" date="2014" name="Proc. Natl. Acad. Sci. U.S.A.">
        <title>Extensive sampling of basidiomycete genomes demonstrates inadequacy of the white-rot/brown-rot paradigm for wood decay fungi.</title>
        <authorList>
            <person name="Riley R."/>
            <person name="Salamov A.A."/>
            <person name="Brown D.W."/>
            <person name="Nagy L.G."/>
            <person name="Floudas D."/>
            <person name="Held B.W."/>
            <person name="Levasseur A."/>
            <person name="Lombard V."/>
            <person name="Morin E."/>
            <person name="Otillar R."/>
            <person name="Lindquist E.A."/>
            <person name="Sun H."/>
            <person name="LaButti K.M."/>
            <person name="Schmutz J."/>
            <person name="Jabbour D."/>
            <person name="Luo H."/>
            <person name="Baker S.E."/>
            <person name="Pisabarro A.G."/>
            <person name="Walton J.D."/>
            <person name="Blanchette R.A."/>
            <person name="Henrissat B."/>
            <person name="Martin F."/>
            <person name="Cullen D."/>
            <person name="Hibbett D.S."/>
            <person name="Grigoriev I.V."/>
        </authorList>
    </citation>
    <scope>NUCLEOTIDE SEQUENCE [LARGE SCALE GENOMIC DNA]</scope>
    <source>
        <strain evidence="3">CBS 339.88</strain>
    </source>
</reference>
<accession>A0A067TDT8</accession>
<dbReference type="HOGENOM" id="CLU_2996641_0_0_1"/>
<name>A0A067TDT8_GALM3</name>